<dbReference type="InterPro" id="IPR014756">
    <property type="entry name" value="Ig_E-set"/>
</dbReference>
<dbReference type="Proteomes" id="UP000215902">
    <property type="component" value="Unassembled WGS sequence"/>
</dbReference>
<name>A0A267H228_9PLAT</name>
<dbReference type="SMART" id="SM01017">
    <property type="entry name" value="Arrestin_C"/>
    <property type="match status" value="1"/>
</dbReference>
<feature type="domain" description="Arrestin C-terminal-like" evidence="3">
    <location>
        <begin position="200"/>
        <end position="332"/>
    </location>
</feature>
<dbReference type="InterPro" id="IPR014752">
    <property type="entry name" value="Arrestin-like_C"/>
</dbReference>
<dbReference type="PANTHER" id="PTHR11188">
    <property type="entry name" value="ARRESTIN DOMAIN CONTAINING PROTEIN"/>
    <property type="match status" value="1"/>
</dbReference>
<dbReference type="SUPFAM" id="SSF81296">
    <property type="entry name" value="E set domains"/>
    <property type="match status" value="2"/>
</dbReference>
<reference evidence="4 5" key="1">
    <citation type="submission" date="2017-06" db="EMBL/GenBank/DDBJ databases">
        <title>A platform for efficient transgenesis in Macrostomum lignano, a flatworm model organism for stem cell research.</title>
        <authorList>
            <person name="Berezikov E."/>
        </authorList>
    </citation>
    <scope>NUCLEOTIDE SEQUENCE [LARGE SCALE GENOMIC DNA]</scope>
    <source>
        <strain evidence="4">DV1</strain>
        <tissue evidence="4">Whole organism</tissue>
    </source>
</reference>
<proteinExistence type="inferred from homology"/>
<dbReference type="EMBL" id="NIVC01000056">
    <property type="protein sequence ID" value="PAA92315.1"/>
    <property type="molecule type" value="Genomic_DNA"/>
</dbReference>
<dbReference type="InterPro" id="IPR011022">
    <property type="entry name" value="Arrestin_C-like"/>
</dbReference>
<evidence type="ECO:0000313" key="4">
    <source>
        <dbReference type="EMBL" id="PAA92315.1"/>
    </source>
</evidence>
<dbReference type="OrthoDB" id="2333384at2759"/>
<dbReference type="Gene3D" id="2.60.40.640">
    <property type="match status" value="2"/>
</dbReference>
<keyword evidence="5" id="KW-1185">Reference proteome</keyword>
<dbReference type="InterPro" id="IPR011021">
    <property type="entry name" value="Arrestin-like_N"/>
</dbReference>
<sequence length="413" mass="45318">MGVPGTPVSGATAATARLRRLDVALDNAAGLFSPGDSVAGHVCCDFVEDARVHGCRIVFTGQAEVSWVEARQKDASQPETVVGRQTLFQCCSQLFGKGPDEKASQPGHLIRAGFHQFRFHFQLPERLPSSFEHFSDTGRVKARVAYCLRVDLENSWRTAGHSRERRILVLRSRDLNRCKSLTEGVSLKKDAIVTCCCCISKGRIRCELSLPRSGYVPGETMDIGMQVVNGSSACVDSTHITFQQRLVLKAGQRSHTASALIFSISGQRVRPGASGFYHDVIHVPPLPPTGRHCCQVLSIEYVVQVKIEASGVLGHSESLQLSVPVVIGTVPFENSALSSANLVASCFAHFDFHTGDIIEHSLMELEQAQGPMRPVYRYYKTERRLSSQLLEKRRSHPQGGCDERHHNGAVTSV</sequence>
<dbReference type="STRING" id="282301.A0A267H228"/>
<accession>A0A267H228</accession>
<dbReference type="PANTHER" id="PTHR11188:SF176">
    <property type="entry name" value="ARRESTIN DOMAIN-CONTAINING PROTEIN 1"/>
    <property type="match status" value="1"/>
</dbReference>
<dbReference type="InterPro" id="IPR050357">
    <property type="entry name" value="Arrestin_domain-protein"/>
</dbReference>
<evidence type="ECO:0000259" key="3">
    <source>
        <dbReference type="SMART" id="SM01017"/>
    </source>
</evidence>
<comment type="similarity">
    <text evidence="1">Belongs to the arrestin family.</text>
</comment>
<dbReference type="GO" id="GO:0015031">
    <property type="term" value="P:protein transport"/>
    <property type="evidence" value="ECO:0007669"/>
    <property type="project" value="TreeGrafter"/>
</dbReference>
<gene>
    <name evidence="4" type="ORF">BOX15_Mlig033891g1</name>
</gene>
<comment type="caution">
    <text evidence="4">The sequence shown here is derived from an EMBL/GenBank/DDBJ whole genome shotgun (WGS) entry which is preliminary data.</text>
</comment>
<dbReference type="Pfam" id="PF00339">
    <property type="entry name" value="Arrestin_N"/>
    <property type="match status" value="1"/>
</dbReference>
<organism evidence="4 5">
    <name type="scientific">Macrostomum lignano</name>
    <dbReference type="NCBI Taxonomy" id="282301"/>
    <lineage>
        <taxon>Eukaryota</taxon>
        <taxon>Metazoa</taxon>
        <taxon>Spiralia</taxon>
        <taxon>Lophotrochozoa</taxon>
        <taxon>Platyhelminthes</taxon>
        <taxon>Rhabditophora</taxon>
        <taxon>Macrostomorpha</taxon>
        <taxon>Macrostomida</taxon>
        <taxon>Macrostomidae</taxon>
        <taxon>Macrostomum</taxon>
    </lineage>
</organism>
<feature type="region of interest" description="Disordered" evidence="2">
    <location>
        <begin position="390"/>
        <end position="413"/>
    </location>
</feature>
<dbReference type="GO" id="GO:0005737">
    <property type="term" value="C:cytoplasm"/>
    <property type="evidence" value="ECO:0007669"/>
    <property type="project" value="TreeGrafter"/>
</dbReference>
<evidence type="ECO:0000313" key="5">
    <source>
        <dbReference type="Proteomes" id="UP000215902"/>
    </source>
</evidence>
<evidence type="ECO:0000256" key="1">
    <source>
        <dbReference type="ARBA" id="ARBA00005298"/>
    </source>
</evidence>
<protein>
    <recommendedName>
        <fullName evidence="3">Arrestin C-terminal-like domain-containing protein</fullName>
    </recommendedName>
</protein>
<dbReference type="Pfam" id="PF02752">
    <property type="entry name" value="Arrestin_C"/>
    <property type="match status" value="1"/>
</dbReference>
<dbReference type="AlphaFoldDB" id="A0A267H228"/>
<evidence type="ECO:0000256" key="2">
    <source>
        <dbReference type="SAM" id="MobiDB-lite"/>
    </source>
</evidence>